<name>A0A815D9Q2_ADIRI</name>
<dbReference type="GO" id="GO:0005737">
    <property type="term" value="C:cytoplasm"/>
    <property type="evidence" value="ECO:0007669"/>
    <property type="project" value="UniProtKB-SubCell"/>
</dbReference>
<dbReference type="InterPro" id="IPR050687">
    <property type="entry name" value="Dynein_IC"/>
</dbReference>
<accession>A0A815D9Q2</accession>
<feature type="region of interest" description="Disordered" evidence="5">
    <location>
        <begin position="66"/>
        <end position="101"/>
    </location>
</feature>
<evidence type="ECO:0000256" key="1">
    <source>
        <dbReference type="ARBA" id="ARBA00004496"/>
    </source>
</evidence>
<evidence type="ECO:0000256" key="5">
    <source>
        <dbReference type="SAM" id="MobiDB-lite"/>
    </source>
</evidence>
<dbReference type="GO" id="GO:0045503">
    <property type="term" value="F:dynein light chain binding"/>
    <property type="evidence" value="ECO:0007669"/>
    <property type="project" value="TreeGrafter"/>
</dbReference>
<dbReference type="Gene3D" id="2.130.10.10">
    <property type="entry name" value="YVTN repeat-like/Quinoprotein amine dehydrogenase"/>
    <property type="match status" value="2"/>
</dbReference>
<dbReference type="GO" id="GO:0045504">
    <property type="term" value="F:dynein heavy chain binding"/>
    <property type="evidence" value="ECO:0007669"/>
    <property type="project" value="TreeGrafter"/>
</dbReference>
<comment type="subcellular location">
    <subcellularLocation>
        <location evidence="1">Cytoplasm</location>
    </subcellularLocation>
</comment>
<reference evidence="6" key="1">
    <citation type="submission" date="2021-02" db="EMBL/GenBank/DDBJ databases">
        <authorList>
            <person name="Nowell W R."/>
        </authorList>
    </citation>
    <scope>NUCLEOTIDE SEQUENCE</scope>
</reference>
<organism evidence="6 7">
    <name type="scientific">Adineta ricciae</name>
    <name type="common">Rotifer</name>
    <dbReference type="NCBI Taxonomy" id="249248"/>
    <lineage>
        <taxon>Eukaryota</taxon>
        <taxon>Metazoa</taxon>
        <taxon>Spiralia</taxon>
        <taxon>Gnathifera</taxon>
        <taxon>Rotifera</taxon>
        <taxon>Eurotatoria</taxon>
        <taxon>Bdelloidea</taxon>
        <taxon>Adinetida</taxon>
        <taxon>Adinetidae</taxon>
        <taxon>Adineta</taxon>
    </lineage>
</organism>
<keyword evidence="3" id="KW-0853">WD repeat</keyword>
<evidence type="ECO:0008006" key="8">
    <source>
        <dbReference type="Google" id="ProtNLM"/>
    </source>
</evidence>
<keyword evidence="4" id="KW-0677">Repeat</keyword>
<dbReference type="InterPro" id="IPR036322">
    <property type="entry name" value="WD40_repeat_dom_sf"/>
</dbReference>
<dbReference type="EMBL" id="CAJNOR010002468">
    <property type="protein sequence ID" value="CAF1298617.1"/>
    <property type="molecule type" value="Genomic_DNA"/>
</dbReference>
<evidence type="ECO:0000256" key="2">
    <source>
        <dbReference type="ARBA" id="ARBA00022490"/>
    </source>
</evidence>
<dbReference type="Pfam" id="PF00400">
    <property type="entry name" value="WD40"/>
    <property type="match status" value="1"/>
</dbReference>
<sequence>MSTDQRKRELEEKRAKLEKMRQEKMLKNTPTTPMTPGFASIPAMTLTTTREDADPDKILKEVGILQTASLPATSPSVSPGSAGGASASASSSQQKRRPPSSIALQICQQPTATISVPPKELVTYSKEVQTIESGDKDPAASPIQHEHLQWDDEFPQPTAGERNQLVYVSDEDTMSFDENTKPSIGMSLASVAKLERTRSLKQQNKQFSLQGQSSLVKQELTNEEREQIQKSEQFQDFFSRSARIIERSLWESPQAFDLFKDYSGRESDEQNEKMDVGEIIKFDREFFDERWTRHRIVTCIDTSTYHPELVLASYSQNDESTHESDGVVLIWNTKFKSKPTPEYVFNCQSWVTSCVFSKFHPNILLGGTYSGQIVVWDTRTNKRTPVQRTALSASSHTHPVYCLQVIGTQNANNLISISNEGKMCSWNIEMMTQPQESMDLAYRTKPVAATRMVFPGVEVNNFVIGSEEGQAYSGSRHGNKAGIQDSYEGHFGPITGLSCHNVNGSVDFSSLFLTSSFDWSVKLWSLKESKPLNSFEVNSDYVTDVRWSPVHPSVFLTCDITGRFDIWNLNHDSELPLLSTTLDGNVALNKCLWSHNGQQIILGDDQGKLRLYDVNEFLTNPKQDDFNKLSSTLQEFKRNTLDAFDDNHPTSVPTTTTAATTSATSVSHNS</sequence>
<feature type="compositionally biased region" description="Low complexity" evidence="5">
    <location>
        <begin position="71"/>
        <end position="93"/>
    </location>
</feature>
<dbReference type="PANTHER" id="PTHR12442:SF22">
    <property type="entry name" value="CYTOPLASMIC DYNEIN 1 INTERMEDIATE CHAIN-RELATED"/>
    <property type="match status" value="1"/>
</dbReference>
<keyword evidence="7" id="KW-1185">Reference proteome</keyword>
<evidence type="ECO:0000313" key="7">
    <source>
        <dbReference type="Proteomes" id="UP000663828"/>
    </source>
</evidence>
<dbReference type="PANTHER" id="PTHR12442">
    <property type="entry name" value="DYNEIN INTERMEDIATE CHAIN"/>
    <property type="match status" value="1"/>
</dbReference>
<dbReference type="GO" id="GO:0005868">
    <property type="term" value="C:cytoplasmic dynein complex"/>
    <property type="evidence" value="ECO:0007669"/>
    <property type="project" value="TreeGrafter"/>
</dbReference>
<evidence type="ECO:0000256" key="4">
    <source>
        <dbReference type="ARBA" id="ARBA00022737"/>
    </source>
</evidence>
<dbReference type="GO" id="GO:0010970">
    <property type="term" value="P:transport along microtubule"/>
    <property type="evidence" value="ECO:0007669"/>
    <property type="project" value="TreeGrafter"/>
</dbReference>
<evidence type="ECO:0000313" key="6">
    <source>
        <dbReference type="EMBL" id="CAF1298617.1"/>
    </source>
</evidence>
<feature type="compositionally biased region" description="Basic and acidic residues" evidence="5">
    <location>
        <begin position="1"/>
        <end position="26"/>
    </location>
</feature>
<feature type="region of interest" description="Disordered" evidence="5">
    <location>
        <begin position="1"/>
        <end position="40"/>
    </location>
</feature>
<gene>
    <name evidence="6" type="ORF">XAT740_LOCUS28738</name>
</gene>
<dbReference type="InterPro" id="IPR001680">
    <property type="entry name" value="WD40_rpt"/>
</dbReference>
<protein>
    <recommendedName>
        <fullName evidence="8">Cytoplasmic dynein intermediate chain</fullName>
    </recommendedName>
</protein>
<dbReference type="SMART" id="SM00320">
    <property type="entry name" value="WD40"/>
    <property type="match status" value="5"/>
</dbReference>
<feature type="compositionally biased region" description="Low complexity" evidence="5">
    <location>
        <begin position="649"/>
        <end position="670"/>
    </location>
</feature>
<feature type="region of interest" description="Disordered" evidence="5">
    <location>
        <begin position="644"/>
        <end position="670"/>
    </location>
</feature>
<proteinExistence type="predicted"/>
<dbReference type="InterPro" id="IPR015943">
    <property type="entry name" value="WD40/YVTN_repeat-like_dom_sf"/>
</dbReference>
<evidence type="ECO:0000256" key="3">
    <source>
        <dbReference type="ARBA" id="ARBA00022574"/>
    </source>
</evidence>
<dbReference type="AlphaFoldDB" id="A0A815D9Q2"/>
<keyword evidence="2" id="KW-0963">Cytoplasm</keyword>
<dbReference type="Proteomes" id="UP000663828">
    <property type="component" value="Unassembled WGS sequence"/>
</dbReference>
<comment type="caution">
    <text evidence="6">The sequence shown here is derived from an EMBL/GenBank/DDBJ whole genome shotgun (WGS) entry which is preliminary data.</text>
</comment>
<dbReference type="SUPFAM" id="SSF50978">
    <property type="entry name" value="WD40 repeat-like"/>
    <property type="match status" value="1"/>
</dbReference>